<evidence type="ECO:0000313" key="3">
    <source>
        <dbReference type="Proteomes" id="UP001066276"/>
    </source>
</evidence>
<proteinExistence type="predicted"/>
<comment type="caution">
    <text evidence="2">The sequence shown here is derived from an EMBL/GenBank/DDBJ whole genome shotgun (WGS) entry which is preliminary data.</text>
</comment>
<feature type="compositionally biased region" description="Polar residues" evidence="1">
    <location>
        <begin position="7"/>
        <end position="21"/>
    </location>
</feature>
<protein>
    <submittedName>
        <fullName evidence="2">Uncharacterized protein</fullName>
    </submittedName>
</protein>
<keyword evidence="3" id="KW-1185">Reference proteome</keyword>
<gene>
    <name evidence="2" type="ORF">NDU88_000505</name>
</gene>
<sequence>MGPSRHLNLSATPHQPVTSRQRAPPGGQLAEQGRLNSPATPLSSSPYLSRGSPASTTPHSVLHQVPPAGPPGPGSQCRHSSHRTGGRRGSETQTGSTPSQQATPCRGSTNPGHTGRAWRLAVGSPARSHKLGCHVGVRHSQRVRLHGPCAVFSSYACTPPQSPDPHQQFCWVYRASGRQDGGDFLRLAGALA</sequence>
<dbReference type="Proteomes" id="UP001066276">
    <property type="component" value="Chromosome 4_1"/>
</dbReference>
<accession>A0AAV7SXA2</accession>
<evidence type="ECO:0000313" key="2">
    <source>
        <dbReference type="EMBL" id="KAJ1168585.1"/>
    </source>
</evidence>
<dbReference type="EMBL" id="JANPWB010000007">
    <property type="protein sequence ID" value="KAJ1168585.1"/>
    <property type="molecule type" value="Genomic_DNA"/>
</dbReference>
<evidence type="ECO:0000256" key="1">
    <source>
        <dbReference type="SAM" id="MobiDB-lite"/>
    </source>
</evidence>
<feature type="region of interest" description="Disordered" evidence="1">
    <location>
        <begin position="1"/>
        <end position="117"/>
    </location>
</feature>
<name>A0AAV7SXA2_PLEWA</name>
<organism evidence="2 3">
    <name type="scientific">Pleurodeles waltl</name>
    <name type="common">Iberian ribbed newt</name>
    <dbReference type="NCBI Taxonomy" id="8319"/>
    <lineage>
        <taxon>Eukaryota</taxon>
        <taxon>Metazoa</taxon>
        <taxon>Chordata</taxon>
        <taxon>Craniata</taxon>
        <taxon>Vertebrata</taxon>
        <taxon>Euteleostomi</taxon>
        <taxon>Amphibia</taxon>
        <taxon>Batrachia</taxon>
        <taxon>Caudata</taxon>
        <taxon>Salamandroidea</taxon>
        <taxon>Salamandridae</taxon>
        <taxon>Pleurodelinae</taxon>
        <taxon>Pleurodeles</taxon>
    </lineage>
</organism>
<feature type="compositionally biased region" description="Polar residues" evidence="1">
    <location>
        <begin position="91"/>
        <end position="112"/>
    </location>
</feature>
<reference evidence="2" key="1">
    <citation type="journal article" date="2022" name="bioRxiv">
        <title>Sequencing and chromosome-scale assembly of the giantPleurodeles waltlgenome.</title>
        <authorList>
            <person name="Brown T."/>
            <person name="Elewa A."/>
            <person name="Iarovenko S."/>
            <person name="Subramanian E."/>
            <person name="Araus A.J."/>
            <person name="Petzold A."/>
            <person name="Susuki M."/>
            <person name="Suzuki K.-i.T."/>
            <person name="Hayashi T."/>
            <person name="Toyoda A."/>
            <person name="Oliveira C."/>
            <person name="Osipova E."/>
            <person name="Leigh N.D."/>
            <person name="Simon A."/>
            <person name="Yun M.H."/>
        </authorList>
    </citation>
    <scope>NUCLEOTIDE SEQUENCE</scope>
    <source>
        <strain evidence="2">20211129_DDA</strain>
        <tissue evidence="2">Liver</tissue>
    </source>
</reference>
<feature type="compositionally biased region" description="Polar residues" evidence="1">
    <location>
        <begin position="34"/>
        <end position="59"/>
    </location>
</feature>
<dbReference type="AlphaFoldDB" id="A0AAV7SXA2"/>